<reference evidence="2 3" key="1">
    <citation type="journal article" date="2024" name="BMC Genomics">
        <title>Genome assembly of redclaw crayfish (Cherax quadricarinatus) provides insights into its immune adaptation and hypoxia tolerance.</title>
        <authorList>
            <person name="Liu Z."/>
            <person name="Zheng J."/>
            <person name="Li H."/>
            <person name="Fang K."/>
            <person name="Wang S."/>
            <person name="He J."/>
            <person name="Zhou D."/>
            <person name="Weng S."/>
            <person name="Chi M."/>
            <person name="Gu Z."/>
            <person name="He J."/>
            <person name="Li F."/>
            <person name="Wang M."/>
        </authorList>
    </citation>
    <scope>NUCLEOTIDE SEQUENCE [LARGE SCALE GENOMIC DNA]</scope>
    <source>
        <strain evidence="2">ZL_2023a</strain>
    </source>
</reference>
<feature type="non-terminal residue" evidence="2">
    <location>
        <position position="515"/>
    </location>
</feature>
<name>A0AAW0WX92_CHEQU</name>
<sequence length="515" mass="58691">MAVQSVLRSVLLTGLKNVHLPQPATVNLQGSLIVCGNIIQSPTLAHPSCSILSTSSKFVYYHHLHSPFEGNLASWVPMKKGVDMQVVRSYKEISVKILSHLKSSYQNTKKELYSKVVNVIQRTSKPKIKLYKCIRIEKVIFGSLFFGPLQIFSKPQEEKTVNVEFPKKKERKKIGKWLKMLLSVYEVLSLILRTFRLVMTFGPVLALYPLTYLGKTATDVWWKLLLAAIEMSGPILLKLGQWASTRRDIFPDSCCSQFSRLQRRVKPHSWKYTVTQMKKAFGPNWRKIFVKFDNDCNPIGSGCIAQVYKVWMCSEAIHDSEILEEILSEMDDDSPSIDEGFEVLGFGRFFSSEKFLALEQAVAWKEWRERQELRRNQEREEKLKEELLTRQFQAGSEASHGEEINETPEEANLLSIAENLANDVLNIDEQAPVDSDVLEDVEREAAEDVPPHSLVEEWQESGLDKSLPMDEAPPEDLDGLVPVAIKILHPGVQSAFGRDLQIMKACAWFITFIFP</sequence>
<dbReference type="InterPro" id="IPR004147">
    <property type="entry name" value="ABC1_dom"/>
</dbReference>
<evidence type="ECO:0000313" key="2">
    <source>
        <dbReference type="EMBL" id="KAK8731907.1"/>
    </source>
</evidence>
<protein>
    <recommendedName>
        <fullName evidence="1">ABC1 atypical kinase-like domain-containing protein</fullName>
    </recommendedName>
</protein>
<organism evidence="2 3">
    <name type="scientific">Cherax quadricarinatus</name>
    <name type="common">Australian red claw crayfish</name>
    <dbReference type="NCBI Taxonomy" id="27406"/>
    <lineage>
        <taxon>Eukaryota</taxon>
        <taxon>Metazoa</taxon>
        <taxon>Ecdysozoa</taxon>
        <taxon>Arthropoda</taxon>
        <taxon>Crustacea</taxon>
        <taxon>Multicrustacea</taxon>
        <taxon>Malacostraca</taxon>
        <taxon>Eumalacostraca</taxon>
        <taxon>Eucarida</taxon>
        <taxon>Decapoda</taxon>
        <taxon>Pleocyemata</taxon>
        <taxon>Astacidea</taxon>
        <taxon>Parastacoidea</taxon>
        <taxon>Parastacidae</taxon>
        <taxon>Cherax</taxon>
    </lineage>
</organism>
<dbReference type="PANTHER" id="PTHR45890">
    <property type="entry name" value="AARF DOMAIN CONTAINING KINASE 2 (PREDICTED)"/>
    <property type="match status" value="1"/>
</dbReference>
<dbReference type="Pfam" id="PF03109">
    <property type="entry name" value="ABC1"/>
    <property type="match status" value="1"/>
</dbReference>
<evidence type="ECO:0000259" key="1">
    <source>
        <dbReference type="Pfam" id="PF03109"/>
    </source>
</evidence>
<dbReference type="Proteomes" id="UP001445076">
    <property type="component" value="Unassembled WGS sequence"/>
</dbReference>
<proteinExistence type="predicted"/>
<evidence type="ECO:0000313" key="3">
    <source>
        <dbReference type="Proteomes" id="UP001445076"/>
    </source>
</evidence>
<dbReference type="GO" id="GO:0005739">
    <property type="term" value="C:mitochondrion"/>
    <property type="evidence" value="ECO:0007669"/>
    <property type="project" value="TreeGrafter"/>
</dbReference>
<dbReference type="PANTHER" id="PTHR45890:SF1">
    <property type="entry name" value="AARF DOMAIN CONTAINING KINASE 2"/>
    <property type="match status" value="1"/>
</dbReference>
<dbReference type="AlphaFoldDB" id="A0AAW0WX92"/>
<comment type="caution">
    <text evidence="2">The sequence shown here is derived from an EMBL/GenBank/DDBJ whole genome shotgun (WGS) entry which is preliminary data.</text>
</comment>
<keyword evidence="3" id="KW-1185">Reference proteome</keyword>
<gene>
    <name evidence="2" type="ORF">OTU49_007322</name>
</gene>
<feature type="domain" description="ABC1 atypical kinase-like" evidence="1">
    <location>
        <begin position="260"/>
        <end position="309"/>
    </location>
</feature>
<dbReference type="EMBL" id="JARKIK010000059">
    <property type="protein sequence ID" value="KAK8731907.1"/>
    <property type="molecule type" value="Genomic_DNA"/>
</dbReference>
<accession>A0AAW0WX92</accession>
<dbReference type="InterPro" id="IPR052402">
    <property type="entry name" value="ADCK_kinase"/>
</dbReference>